<dbReference type="EMBL" id="JACOQG010000003">
    <property type="protein sequence ID" value="MBC5778800.1"/>
    <property type="molecule type" value="Genomic_DNA"/>
</dbReference>
<evidence type="ECO:0000313" key="2">
    <source>
        <dbReference type="EMBL" id="MBC5778800.1"/>
    </source>
</evidence>
<sequence>MRKKSHILLARYLADQMSAASSLQSHRKAFCLGSILPDIKPSFITKRHEYFTTFDQVKESMRRLADTTPEQSNERVYWRRFGEVIHYMADYFTFPHNKTYTGSFAQHNHYEKVLKNELKSCIQGGEACRYLQPAIRFDTFATLIDYIESAHERYLNKLRCVEEDIRFILNMCFQVIQGLVQLGTGRQYLAA</sequence>
<feature type="domain" description="Phospholipase C/D" evidence="1">
    <location>
        <begin position="5"/>
        <end position="158"/>
    </location>
</feature>
<proteinExistence type="predicted"/>
<evidence type="ECO:0000313" key="3">
    <source>
        <dbReference type="Proteomes" id="UP000649826"/>
    </source>
</evidence>
<comment type="caution">
    <text evidence="2">The sequence shown here is derived from an EMBL/GenBank/DDBJ whole genome shotgun (WGS) entry which is preliminary data.</text>
</comment>
<reference evidence="2 3" key="1">
    <citation type="submission" date="2020-08" db="EMBL/GenBank/DDBJ databases">
        <title>Genome public.</title>
        <authorList>
            <person name="Liu C."/>
            <person name="Sun Q."/>
        </authorList>
    </citation>
    <scope>NUCLEOTIDE SEQUENCE [LARGE SCALE GENOMIC DNA]</scope>
    <source>
        <strain evidence="2 3">M29</strain>
    </source>
</reference>
<organism evidence="2 3">
    <name type="scientific">Blautia difficilis</name>
    <dbReference type="NCBI Taxonomy" id="2763027"/>
    <lineage>
        <taxon>Bacteria</taxon>
        <taxon>Bacillati</taxon>
        <taxon>Bacillota</taxon>
        <taxon>Clostridia</taxon>
        <taxon>Lachnospirales</taxon>
        <taxon>Lachnospiraceae</taxon>
        <taxon>Blautia</taxon>
    </lineage>
</organism>
<dbReference type="Proteomes" id="UP000649826">
    <property type="component" value="Unassembled WGS sequence"/>
</dbReference>
<protein>
    <submittedName>
        <fullName evidence="2">Zinc dependent phospholipase C family protein</fullName>
    </submittedName>
</protein>
<accession>A0ABR7IFL8</accession>
<dbReference type="InterPro" id="IPR008947">
    <property type="entry name" value="PLipase_C/P1_nuclease_dom_sf"/>
</dbReference>
<dbReference type="Pfam" id="PF00882">
    <property type="entry name" value="Zn_dep_PLPC"/>
    <property type="match status" value="1"/>
</dbReference>
<evidence type="ECO:0000259" key="1">
    <source>
        <dbReference type="Pfam" id="PF00882"/>
    </source>
</evidence>
<dbReference type="RefSeq" id="WP_019161927.1">
    <property type="nucleotide sequence ID" value="NZ_JACOQG010000003.1"/>
</dbReference>
<dbReference type="InterPro" id="IPR029002">
    <property type="entry name" value="PLPC/GPLD1"/>
</dbReference>
<name>A0ABR7IFL8_9FIRM</name>
<gene>
    <name evidence="2" type="ORF">H8Z82_03820</name>
</gene>
<keyword evidence="3" id="KW-1185">Reference proteome</keyword>
<dbReference type="SUPFAM" id="SSF48537">
    <property type="entry name" value="Phospholipase C/P1 nuclease"/>
    <property type="match status" value="1"/>
</dbReference>